<dbReference type="Pfam" id="PF13620">
    <property type="entry name" value="CarboxypepD_reg"/>
    <property type="match status" value="1"/>
</dbReference>
<dbReference type="NCBIfam" id="TIGR01782">
    <property type="entry name" value="TonB-Xanth-Caul"/>
    <property type="match status" value="1"/>
</dbReference>
<proteinExistence type="inferred from homology"/>
<evidence type="ECO:0000313" key="13">
    <source>
        <dbReference type="EMBL" id="GHH14107.1"/>
    </source>
</evidence>
<organism evidence="13 14">
    <name type="scientific">Sphingomonas glacialis</name>
    <dbReference type="NCBI Taxonomy" id="658225"/>
    <lineage>
        <taxon>Bacteria</taxon>
        <taxon>Pseudomonadati</taxon>
        <taxon>Pseudomonadota</taxon>
        <taxon>Alphaproteobacteria</taxon>
        <taxon>Sphingomonadales</taxon>
        <taxon>Sphingomonadaceae</taxon>
        <taxon>Sphingomonas</taxon>
    </lineage>
</organism>
<evidence type="ECO:0000256" key="6">
    <source>
        <dbReference type="ARBA" id="ARBA00023136"/>
    </source>
</evidence>
<evidence type="ECO:0000256" key="1">
    <source>
        <dbReference type="ARBA" id="ARBA00004571"/>
    </source>
</evidence>
<accession>A0ABQ3LKN3</accession>
<dbReference type="SUPFAM" id="SSF56935">
    <property type="entry name" value="Porins"/>
    <property type="match status" value="1"/>
</dbReference>
<feature type="domain" description="TonB-dependent receptor-like beta-barrel" evidence="11">
    <location>
        <begin position="475"/>
        <end position="918"/>
    </location>
</feature>
<name>A0ABQ3LKN3_9SPHN</name>
<dbReference type="Proteomes" id="UP000652430">
    <property type="component" value="Unassembled WGS sequence"/>
</dbReference>
<dbReference type="InterPro" id="IPR010104">
    <property type="entry name" value="TonB_rcpt_bac"/>
</dbReference>
<dbReference type="InterPro" id="IPR037066">
    <property type="entry name" value="Plug_dom_sf"/>
</dbReference>
<dbReference type="InterPro" id="IPR008969">
    <property type="entry name" value="CarboxyPept-like_regulatory"/>
</dbReference>
<dbReference type="Gene3D" id="2.170.130.10">
    <property type="entry name" value="TonB-dependent receptor, plug domain"/>
    <property type="match status" value="1"/>
</dbReference>
<evidence type="ECO:0000256" key="9">
    <source>
        <dbReference type="RuleBase" id="RU003357"/>
    </source>
</evidence>
<evidence type="ECO:0000256" key="5">
    <source>
        <dbReference type="ARBA" id="ARBA00023077"/>
    </source>
</evidence>
<keyword evidence="6 8" id="KW-0472">Membrane</keyword>
<dbReference type="PANTHER" id="PTHR40980">
    <property type="entry name" value="PLUG DOMAIN-CONTAINING PROTEIN"/>
    <property type="match status" value="1"/>
</dbReference>
<reference evidence="14" key="1">
    <citation type="journal article" date="2019" name="Int. J. Syst. Evol. Microbiol.">
        <title>The Global Catalogue of Microorganisms (GCM) 10K type strain sequencing project: providing services to taxonomists for standard genome sequencing and annotation.</title>
        <authorList>
            <consortium name="The Broad Institute Genomics Platform"/>
            <consortium name="The Broad Institute Genome Sequencing Center for Infectious Disease"/>
            <person name="Wu L."/>
            <person name="Ma J."/>
        </authorList>
    </citation>
    <scope>NUCLEOTIDE SEQUENCE [LARGE SCALE GENOMIC DNA]</scope>
    <source>
        <strain evidence="14">CGMCC 1.8957</strain>
    </source>
</reference>
<evidence type="ECO:0000313" key="14">
    <source>
        <dbReference type="Proteomes" id="UP000652430"/>
    </source>
</evidence>
<comment type="caution">
    <text evidence="13">The sequence shown here is derived from an EMBL/GenBank/DDBJ whole genome shotgun (WGS) entry which is preliminary data.</text>
</comment>
<dbReference type="RefSeq" id="WP_229839296.1">
    <property type="nucleotide sequence ID" value="NZ_BNAQ01000002.1"/>
</dbReference>
<dbReference type="Pfam" id="PF07715">
    <property type="entry name" value="Plug"/>
    <property type="match status" value="1"/>
</dbReference>
<evidence type="ECO:0000256" key="10">
    <source>
        <dbReference type="SAM" id="SignalP"/>
    </source>
</evidence>
<protein>
    <submittedName>
        <fullName evidence="13">TonB-dependent receptor</fullName>
    </submittedName>
</protein>
<keyword evidence="14" id="KW-1185">Reference proteome</keyword>
<keyword evidence="13" id="KW-0675">Receptor</keyword>
<dbReference type="InterPro" id="IPR039426">
    <property type="entry name" value="TonB-dep_rcpt-like"/>
</dbReference>
<evidence type="ECO:0000259" key="11">
    <source>
        <dbReference type="Pfam" id="PF00593"/>
    </source>
</evidence>
<evidence type="ECO:0000256" key="3">
    <source>
        <dbReference type="ARBA" id="ARBA00022452"/>
    </source>
</evidence>
<dbReference type="Pfam" id="PF00593">
    <property type="entry name" value="TonB_dep_Rec_b-barrel"/>
    <property type="match status" value="1"/>
</dbReference>
<dbReference type="Gene3D" id="2.40.170.20">
    <property type="entry name" value="TonB-dependent receptor, beta-barrel domain"/>
    <property type="match status" value="1"/>
</dbReference>
<dbReference type="InterPro" id="IPR012910">
    <property type="entry name" value="Plug_dom"/>
</dbReference>
<keyword evidence="3 8" id="KW-1134">Transmembrane beta strand</keyword>
<dbReference type="InterPro" id="IPR036942">
    <property type="entry name" value="Beta-barrel_TonB_sf"/>
</dbReference>
<keyword evidence="4 8" id="KW-0812">Transmembrane</keyword>
<evidence type="ECO:0000256" key="4">
    <source>
        <dbReference type="ARBA" id="ARBA00022692"/>
    </source>
</evidence>
<keyword evidence="5 9" id="KW-0798">TonB box</keyword>
<feature type="signal peptide" evidence="10">
    <location>
        <begin position="1"/>
        <end position="30"/>
    </location>
</feature>
<keyword evidence="2 8" id="KW-0813">Transport</keyword>
<comment type="similarity">
    <text evidence="8 9">Belongs to the TonB-dependent receptor family.</text>
</comment>
<dbReference type="Gene3D" id="2.60.40.1120">
    <property type="entry name" value="Carboxypeptidase-like, regulatory domain"/>
    <property type="match status" value="1"/>
</dbReference>
<sequence>MMFGQIRARSFASKAGLCALLGSTALPAYAADVAGRVLDPQTGAALPGATISAAGRTAVADRDGMFVIRDLAPGPVELTFTYIGYPTVTRSATSSDGATIVEFRLDPPSGDTSGGEIVVTGQRAAERRALQVKRSSNAISDTLNANDVGKLPDQNVAEAVRRLPGISVANDQGEGRYVIIRGVNPNLANVTVNGQTAPAPEPESRQVKLDDIPSSLIGSVTVVKSLTPDRDANAIAGQVDINTLTAFDRTKAFANARIVSGYNTLNSRSPYEGDITAGTRFGPDRTFGVVLSGNYSSRPIESENLQGSSNWGTPTGASRALPDDYRLRDYNLNRTRYGVVGNFDWRPSSDVSVYLRTLYSTFKDHETRDQSRIEIPVTYATTNAAGVTTQPTAAQQAVNAAISNGSTFSGRGTRFLRLRNEDDSTFSGELGGKFRFGGSELQVEGTYSKALKKDPLRSEFSFRSGSTALTGLSLDLADTLFRVNTANGTPYNSALYNGYRVTYDRRRAAENLYQARADLTIPIGVGSDSTIKLGGKFQQTDKSNNRDFQQYSLGSTLAATGAAGDDGSAIYDGRYPVGPRINYDQAQTYYTVTNPAARTQSASDAATSVANSLVNDYDLSEKVYAGYIMGTFTFAKLTIVPGVRVEHTDGTYKGKAFTATSLVSQGYNVSNSRAYTDAFPDLTVRLDATDRLVLRAAVTTAIGRPDYNLLAPYVNVSDTTPNAGVVALGNPNLKPYKAVSGDLSAEYYLAGQGIVSIAGFYKHLDDPIFTVGTTQGGTFGGTTFTRALVTQPVNGDSAKIYGVEANLQAQLTFLPGALSGFGVSGNFTYTDGSSRGVIGRAGSVRNLLQSKYIGTAQLYYEKYGLTGRLAYTYRSAYLDTLGTSAATDQYTDENNSLDARIGYSPVKRFTVFVEASNLLDSPWRRYQAVKTQLIENERYRQTFRIGVQLAY</sequence>
<feature type="chain" id="PRO_5047124656" evidence="10">
    <location>
        <begin position="31"/>
        <end position="951"/>
    </location>
</feature>
<feature type="domain" description="TonB-dependent receptor plug" evidence="12">
    <location>
        <begin position="134"/>
        <end position="237"/>
    </location>
</feature>
<evidence type="ECO:0000256" key="8">
    <source>
        <dbReference type="PROSITE-ProRule" id="PRU01360"/>
    </source>
</evidence>
<evidence type="ECO:0000256" key="2">
    <source>
        <dbReference type="ARBA" id="ARBA00022448"/>
    </source>
</evidence>
<gene>
    <name evidence="13" type="primary">cirA</name>
    <name evidence="13" type="ORF">GCM10008023_15490</name>
</gene>
<dbReference type="SUPFAM" id="SSF49464">
    <property type="entry name" value="Carboxypeptidase regulatory domain-like"/>
    <property type="match status" value="1"/>
</dbReference>
<dbReference type="PANTHER" id="PTHR40980:SF4">
    <property type="entry name" value="TONB-DEPENDENT RECEPTOR-LIKE BETA-BARREL DOMAIN-CONTAINING PROTEIN"/>
    <property type="match status" value="1"/>
</dbReference>
<evidence type="ECO:0000259" key="12">
    <source>
        <dbReference type="Pfam" id="PF07715"/>
    </source>
</evidence>
<keyword evidence="10" id="KW-0732">Signal</keyword>
<keyword evidence="7 8" id="KW-0998">Cell outer membrane</keyword>
<dbReference type="EMBL" id="BNAQ01000002">
    <property type="protein sequence ID" value="GHH14107.1"/>
    <property type="molecule type" value="Genomic_DNA"/>
</dbReference>
<evidence type="ECO:0000256" key="7">
    <source>
        <dbReference type="ARBA" id="ARBA00023237"/>
    </source>
</evidence>
<dbReference type="PROSITE" id="PS52016">
    <property type="entry name" value="TONB_DEPENDENT_REC_3"/>
    <property type="match status" value="1"/>
</dbReference>
<comment type="subcellular location">
    <subcellularLocation>
        <location evidence="1 8">Cell outer membrane</location>
        <topology evidence="1 8">Multi-pass membrane protein</topology>
    </subcellularLocation>
</comment>
<dbReference type="InterPro" id="IPR000531">
    <property type="entry name" value="Beta-barrel_TonB"/>
</dbReference>